<dbReference type="UniPathway" id="UPA00028">
    <property type="reaction ID" value="UER00004"/>
</dbReference>
<dbReference type="EMBL" id="JABEQO010000044">
    <property type="protein sequence ID" value="MBB2166678.1"/>
    <property type="molecule type" value="Genomic_DNA"/>
</dbReference>
<dbReference type="EMBL" id="JABEQN010000043">
    <property type="protein sequence ID" value="MBB2195783.1"/>
    <property type="molecule type" value="Genomic_DNA"/>
</dbReference>
<dbReference type="InterPro" id="IPR013332">
    <property type="entry name" value="KPR_N"/>
</dbReference>
<dbReference type="InterPro" id="IPR051402">
    <property type="entry name" value="KPR-Related"/>
</dbReference>
<dbReference type="GO" id="GO:0005737">
    <property type="term" value="C:cytoplasm"/>
    <property type="evidence" value="ECO:0007669"/>
    <property type="project" value="TreeGrafter"/>
</dbReference>
<dbReference type="InterPro" id="IPR008927">
    <property type="entry name" value="6-PGluconate_DH-like_C_sf"/>
</dbReference>
<accession>A0A7W4NWP1</accession>
<evidence type="ECO:0000259" key="8">
    <source>
        <dbReference type="Pfam" id="PF08546"/>
    </source>
</evidence>
<dbReference type="Gene3D" id="1.10.1040.10">
    <property type="entry name" value="N-(1-d-carboxylethyl)-l-norvaline Dehydrogenase, domain 2"/>
    <property type="match status" value="1"/>
</dbReference>
<evidence type="ECO:0000256" key="2">
    <source>
        <dbReference type="ARBA" id="ARBA00013014"/>
    </source>
</evidence>
<dbReference type="PANTHER" id="PTHR21708">
    <property type="entry name" value="PROBABLE 2-DEHYDROPANTOATE 2-REDUCTASE"/>
    <property type="match status" value="1"/>
</dbReference>
<dbReference type="InterPro" id="IPR013328">
    <property type="entry name" value="6PGD_dom2"/>
</dbReference>
<feature type="domain" description="Ketopantoate reductase C-terminal" evidence="8">
    <location>
        <begin position="201"/>
        <end position="319"/>
    </location>
</feature>
<dbReference type="Gene3D" id="3.40.50.720">
    <property type="entry name" value="NAD(P)-binding Rossmann-like Domain"/>
    <property type="match status" value="1"/>
</dbReference>
<keyword evidence="11" id="KW-1185">Reference proteome</keyword>
<sequence>MTGLRLCVAGVGALGGTLAACLARGGASVSLIARGETLSRLRTQGLTLTESGTVFTCQPAVAERAAGPVDVLFLTVKSHQLSSLLPAVLPAIGRDTLIVPIINGVPWWMATDDTSPAFRTLPPLLDPTGQLASHLPTQQIAGGVAYAFSSSEAPGQIHSLRPMRLVLGLVAPDMSGRDSRLNILAALLNTCGIDASVSGSIHAEVWTKLVSNVASNPLSVITGATLGTMATDRATRAIVHATLDEAMAVGMACGIPTLKPAEAICAMMAAAGPHQTSMLQDFRAGRFLETVAIGDALVALARALAVPTPVTDTLLGLVAFQRHSLPLKEQTS</sequence>
<proteinExistence type="predicted"/>
<dbReference type="SUPFAM" id="SSF51735">
    <property type="entry name" value="NAD(P)-binding Rossmann-fold domains"/>
    <property type="match status" value="1"/>
</dbReference>
<feature type="domain" description="Ketopantoate reductase N-terminal" evidence="7">
    <location>
        <begin position="7"/>
        <end position="169"/>
    </location>
</feature>
<evidence type="ECO:0000256" key="6">
    <source>
        <dbReference type="ARBA" id="ARBA00048793"/>
    </source>
</evidence>
<organism evidence="9 12">
    <name type="scientific">Gluconacetobacter dulcium</name>
    <dbReference type="NCBI Taxonomy" id="2729096"/>
    <lineage>
        <taxon>Bacteria</taxon>
        <taxon>Pseudomonadati</taxon>
        <taxon>Pseudomonadota</taxon>
        <taxon>Alphaproteobacteria</taxon>
        <taxon>Acetobacterales</taxon>
        <taxon>Acetobacteraceae</taxon>
        <taxon>Gluconacetobacter</taxon>
    </lineage>
</organism>
<evidence type="ECO:0000313" key="12">
    <source>
        <dbReference type="Proteomes" id="UP000561077"/>
    </source>
</evidence>
<evidence type="ECO:0000256" key="1">
    <source>
        <dbReference type="ARBA" id="ARBA00004994"/>
    </source>
</evidence>
<dbReference type="InterPro" id="IPR013752">
    <property type="entry name" value="KPA_reductase"/>
</dbReference>
<dbReference type="PROSITE" id="PS51257">
    <property type="entry name" value="PROKAR_LIPOPROTEIN"/>
    <property type="match status" value="1"/>
</dbReference>
<evidence type="ECO:0000313" key="11">
    <source>
        <dbReference type="Proteomes" id="UP000540490"/>
    </source>
</evidence>
<evidence type="ECO:0000259" key="7">
    <source>
        <dbReference type="Pfam" id="PF02558"/>
    </source>
</evidence>
<dbReference type="GO" id="GO:0015940">
    <property type="term" value="P:pantothenate biosynthetic process"/>
    <property type="evidence" value="ECO:0007669"/>
    <property type="project" value="UniProtKB-UniPathway"/>
</dbReference>
<comment type="caution">
    <text evidence="9">The sequence shown here is derived from an EMBL/GenBank/DDBJ whole genome shotgun (WGS) entry which is preliminary data.</text>
</comment>
<evidence type="ECO:0000256" key="5">
    <source>
        <dbReference type="ARBA" id="ARBA00032024"/>
    </source>
</evidence>
<dbReference type="EC" id="1.1.1.169" evidence="2"/>
<dbReference type="Pfam" id="PF02558">
    <property type="entry name" value="ApbA"/>
    <property type="match status" value="1"/>
</dbReference>
<gene>
    <name evidence="10" type="ORF">HLH25_19545</name>
    <name evidence="9" type="ORF">HLH26_19535</name>
</gene>
<evidence type="ECO:0000256" key="4">
    <source>
        <dbReference type="ARBA" id="ARBA00022655"/>
    </source>
</evidence>
<dbReference type="FunFam" id="1.10.1040.10:FF:000017">
    <property type="entry name" value="2-dehydropantoate 2-reductase"/>
    <property type="match status" value="1"/>
</dbReference>
<dbReference type="InterPro" id="IPR036291">
    <property type="entry name" value="NAD(P)-bd_dom_sf"/>
</dbReference>
<protein>
    <recommendedName>
        <fullName evidence="3">2-dehydropantoate 2-reductase</fullName>
        <ecNumber evidence="2">1.1.1.169</ecNumber>
    </recommendedName>
    <alternativeName>
        <fullName evidence="5">Ketopantoate reductase</fullName>
    </alternativeName>
</protein>
<dbReference type="Proteomes" id="UP000540490">
    <property type="component" value="Unassembled WGS sequence"/>
</dbReference>
<dbReference type="NCBIfam" id="NF005089">
    <property type="entry name" value="PRK06522.1-4"/>
    <property type="match status" value="1"/>
</dbReference>
<dbReference type="PANTHER" id="PTHR21708:SF45">
    <property type="entry name" value="2-DEHYDROPANTOATE 2-REDUCTASE"/>
    <property type="match status" value="1"/>
</dbReference>
<keyword evidence="4" id="KW-0566">Pantothenate biosynthesis</keyword>
<comment type="pathway">
    <text evidence="1">Cofactor biosynthesis; (R)-pantothenate biosynthesis; (R)-pantoate from 3-methyl-2-oxobutanoate: step 2/2.</text>
</comment>
<dbReference type="Proteomes" id="UP000561077">
    <property type="component" value="Unassembled WGS sequence"/>
</dbReference>
<name>A0A7W4NWP1_9PROT</name>
<evidence type="ECO:0000313" key="10">
    <source>
        <dbReference type="EMBL" id="MBB2195783.1"/>
    </source>
</evidence>
<comment type="catalytic activity">
    <reaction evidence="6">
        <text>(R)-pantoate + NADP(+) = 2-dehydropantoate + NADPH + H(+)</text>
        <dbReference type="Rhea" id="RHEA:16233"/>
        <dbReference type="ChEBI" id="CHEBI:11561"/>
        <dbReference type="ChEBI" id="CHEBI:15378"/>
        <dbReference type="ChEBI" id="CHEBI:15980"/>
        <dbReference type="ChEBI" id="CHEBI:57783"/>
        <dbReference type="ChEBI" id="CHEBI:58349"/>
        <dbReference type="EC" id="1.1.1.169"/>
    </reaction>
</comment>
<dbReference type="RefSeq" id="WP_182975668.1">
    <property type="nucleotide sequence ID" value="NZ_JABEQN010000043.1"/>
</dbReference>
<reference evidence="11 12" key="1">
    <citation type="submission" date="2020-04" db="EMBL/GenBank/DDBJ databases">
        <title>Description of novel Gluconacetobacter.</title>
        <authorList>
            <person name="Sombolestani A."/>
        </authorList>
    </citation>
    <scope>NUCLEOTIDE SEQUENCE [LARGE SCALE GENOMIC DNA]</scope>
    <source>
        <strain evidence="10 11">LMG 1728</strain>
        <strain evidence="9 12">LMG 1731</strain>
    </source>
</reference>
<evidence type="ECO:0000256" key="3">
    <source>
        <dbReference type="ARBA" id="ARBA00019465"/>
    </source>
</evidence>
<dbReference type="AlphaFoldDB" id="A0A7W4NWP1"/>
<evidence type="ECO:0000313" key="9">
    <source>
        <dbReference type="EMBL" id="MBB2166678.1"/>
    </source>
</evidence>
<dbReference type="GO" id="GO:0008677">
    <property type="term" value="F:2-dehydropantoate 2-reductase activity"/>
    <property type="evidence" value="ECO:0007669"/>
    <property type="project" value="UniProtKB-EC"/>
</dbReference>
<dbReference type="SUPFAM" id="SSF48179">
    <property type="entry name" value="6-phosphogluconate dehydrogenase C-terminal domain-like"/>
    <property type="match status" value="1"/>
</dbReference>
<dbReference type="Pfam" id="PF08546">
    <property type="entry name" value="ApbA_C"/>
    <property type="match status" value="1"/>
</dbReference>